<sequence length="147" mass="16539">MSWDSYFIQMSKLVASKSKDRSTKVGCVIVGPDNEVRSTGFNGFPRGIDDEVEARHERPAKYQWSEHAERNAIYNAARAGIATAGCRIFLQWFPCVDCARAIIQAGIHEVVALPVDLDNPRWAESFRISREMLDEAGVTLRYVAEEC</sequence>
<evidence type="ECO:0000256" key="1">
    <source>
        <dbReference type="ARBA" id="ARBA00001947"/>
    </source>
</evidence>
<dbReference type="Pfam" id="PF00383">
    <property type="entry name" value="dCMP_cyt_deam_1"/>
    <property type="match status" value="1"/>
</dbReference>
<dbReference type="GO" id="GO:0005737">
    <property type="term" value="C:cytoplasm"/>
    <property type="evidence" value="ECO:0007669"/>
    <property type="project" value="TreeGrafter"/>
</dbReference>
<evidence type="ECO:0000256" key="5">
    <source>
        <dbReference type="ARBA" id="ARBA00022833"/>
    </source>
</evidence>
<feature type="binding site" evidence="7">
    <location>
        <position position="98"/>
    </location>
    <ligand>
        <name>Zn(2+)</name>
        <dbReference type="ChEBI" id="CHEBI:29105"/>
        <note>catalytic</note>
    </ligand>
</feature>
<dbReference type="InterPro" id="IPR015517">
    <property type="entry name" value="dCMP_deaminase-rel"/>
</dbReference>
<dbReference type="GO" id="GO:0008270">
    <property type="term" value="F:zinc ion binding"/>
    <property type="evidence" value="ECO:0007669"/>
    <property type="project" value="InterPro"/>
</dbReference>
<dbReference type="PROSITE" id="PS51747">
    <property type="entry name" value="CYT_DCMP_DEAMINASES_2"/>
    <property type="match status" value="1"/>
</dbReference>
<dbReference type="Proteomes" id="UP000295507">
    <property type="component" value="Unassembled WGS sequence"/>
</dbReference>
<comment type="caution">
    <text evidence="9">The sequence shown here is derived from an EMBL/GenBank/DDBJ whole genome shotgun (WGS) entry which is preliminary data.</text>
</comment>
<evidence type="ECO:0000256" key="6">
    <source>
        <dbReference type="PIRSR" id="PIRSR006019-1"/>
    </source>
</evidence>
<comment type="cofactor">
    <cofactor evidence="1 7">
        <name>Zn(2+)</name>
        <dbReference type="ChEBI" id="CHEBI:29105"/>
    </cofactor>
</comment>
<evidence type="ECO:0000256" key="3">
    <source>
        <dbReference type="ARBA" id="ARBA00022723"/>
    </source>
</evidence>
<dbReference type="PIRSF" id="PIRSF006019">
    <property type="entry name" value="dCMP_deaminase"/>
    <property type="match status" value="1"/>
</dbReference>
<dbReference type="CDD" id="cd01286">
    <property type="entry name" value="deoxycytidylate_deaminase"/>
    <property type="match status" value="1"/>
</dbReference>
<keyword evidence="5 7" id="KW-0862">Zinc</keyword>
<dbReference type="EMBL" id="SMBK01000013">
    <property type="protein sequence ID" value="TCU34119.1"/>
    <property type="molecule type" value="Genomic_DNA"/>
</dbReference>
<accession>A0A4R3RIA9</accession>
<dbReference type="GO" id="GO:0006220">
    <property type="term" value="P:pyrimidine nucleotide metabolic process"/>
    <property type="evidence" value="ECO:0007669"/>
    <property type="project" value="InterPro"/>
</dbReference>
<dbReference type="AlphaFoldDB" id="A0A4R3RIA9"/>
<evidence type="ECO:0000256" key="7">
    <source>
        <dbReference type="PIRSR" id="PIRSR006019-2"/>
    </source>
</evidence>
<reference evidence="9 10" key="1">
    <citation type="submission" date="2019-03" db="EMBL/GenBank/DDBJ databases">
        <title>Genomic Encyclopedia of Type Strains, Phase IV (KMG-V): Genome sequencing to study the core and pangenomes of soil and plant-associated prokaryotes.</title>
        <authorList>
            <person name="Whitman W."/>
        </authorList>
    </citation>
    <scope>NUCLEOTIDE SEQUENCE [LARGE SCALE GENOMIC DNA]</scope>
    <source>
        <strain evidence="9 10">IE4868</strain>
    </source>
</reference>
<proteinExistence type="inferred from homology"/>
<protein>
    <submittedName>
        <fullName evidence="9">dCMP deaminase</fullName>
    </submittedName>
</protein>
<feature type="active site" description="Proton donor" evidence="6">
    <location>
        <position position="69"/>
    </location>
</feature>
<dbReference type="PANTHER" id="PTHR11086">
    <property type="entry name" value="DEOXYCYTIDYLATE DEAMINASE-RELATED"/>
    <property type="match status" value="1"/>
</dbReference>
<dbReference type="GO" id="GO:0004132">
    <property type="term" value="F:dCMP deaminase activity"/>
    <property type="evidence" value="ECO:0007669"/>
    <property type="project" value="InterPro"/>
</dbReference>
<evidence type="ECO:0000313" key="10">
    <source>
        <dbReference type="Proteomes" id="UP000295507"/>
    </source>
</evidence>
<dbReference type="PROSITE" id="PS00903">
    <property type="entry name" value="CYT_DCMP_DEAMINASES_1"/>
    <property type="match status" value="1"/>
</dbReference>
<evidence type="ECO:0000313" key="9">
    <source>
        <dbReference type="EMBL" id="TCU34119.1"/>
    </source>
</evidence>
<feature type="binding site" evidence="7">
    <location>
        <position position="67"/>
    </location>
    <ligand>
        <name>Zn(2+)</name>
        <dbReference type="ChEBI" id="CHEBI:29105"/>
        <note>catalytic</note>
    </ligand>
</feature>
<dbReference type="InterPro" id="IPR002125">
    <property type="entry name" value="CMP_dCMP_dom"/>
</dbReference>
<gene>
    <name evidence="9" type="ORF">EV129_113103</name>
</gene>
<keyword evidence="3 7" id="KW-0479">Metal-binding</keyword>
<dbReference type="RefSeq" id="WP_132552880.1">
    <property type="nucleotide sequence ID" value="NZ_SMBK01000013.1"/>
</dbReference>
<comment type="similarity">
    <text evidence="2">Belongs to the cytidine and deoxycytidylate deaminase family.</text>
</comment>
<dbReference type="SUPFAM" id="SSF53927">
    <property type="entry name" value="Cytidine deaminase-like"/>
    <property type="match status" value="1"/>
</dbReference>
<dbReference type="InterPro" id="IPR016193">
    <property type="entry name" value="Cytidine_deaminase-like"/>
</dbReference>
<dbReference type="Gene3D" id="3.40.140.10">
    <property type="entry name" value="Cytidine Deaminase, domain 2"/>
    <property type="match status" value="1"/>
</dbReference>
<organism evidence="9 10">
    <name type="scientific">Rhizobium azibense</name>
    <dbReference type="NCBI Taxonomy" id="1136135"/>
    <lineage>
        <taxon>Bacteria</taxon>
        <taxon>Pseudomonadati</taxon>
        <taxon>Pseudomonadota</taxon>
        <taxon>Alphaproteobacteria</taxon>
        <taxon>Hyphomicrobiales</taxon>
        <taxon>Rhizobiaceae</taxon>
        <taxon>Rhizobium/Agrobacterium group</taxon>
        <taxon>Rhizobium</taxon>
    </lineage>
</organism>
<keyword evidence="4" id="KW-0378">Hydrolase</keyword>
<feature type="domain" description="CMP/dCMP-type deaminase" evidence="8">
    <location>
        <begin position="2"/>
        <end position="140"/>
    </location>
</feature>
<dbReference type="InterPro" id="IPR016473">
    <property type="entry name" value="dCMP_deaminase"/>
</dbReference>
<evidence type="ECO:0000259" key="8">
    <source>
        <dbReference type="PROSITE" id="PS51747"/>
    </source>
</evidence>
<dbReference type="PANTHER" id="PTHR11086:SF18">
    <property type="entry name" value="DEOXYCYTIDYLATE DEAMINASE"/>
    <property type="match status" value="1"/>
</dbReference>
<evidence type="ECO:0000256" key="4">
    <source>
        <dbReference type="ARBA" id="ARBA00022801"/>
    </source>
</evidence>
<feature type="binding site" evidence="7">
    <location>
        <position position="95"/>
    </location>
    <ligand>
        <name>Zn(2+)</name>
        <dbReference type="ChEBI" id="CHEBI:29105"/>
        <note>catalytic</note>
    </ligand>
</feature>
<name>A0A4R3RIA9_9HYPH</name>
<dbReference type="InterPro" id="IPR016192">
    <property type="entry name" value="APOBEC/CMP_deaminase_Zn-bd"/>
</dbReference>
<dbReference type="InterPro" id="IPR035105">
    <property type="entry name" value="Deoxycytidylate_deaminase_dom"/>
</dbReference>
<evidence type="ECO:0000256" key="2">
    <source>
        <dbReference type="ARBA" id="ARBA00006576"/>
    </source>
</evidence>